<protein>
    <submittedName>
        <fullName evidence="2">Non-heme bromoperoxidase BpoC</fullName>
        <ecNumber evidence="2">1.11.1.18</ecNumber>
    </submittedName>
</protein>
<dbReference type="EC" id="1.11.1.18" evidence="2"/>
<keyword evidence="3" id="KW-1185">Reference proteome</keyword>
<reference evidence="2" key="1">
    <citation type="submission" date="2023-06" db="EMBL/GenBank/DDBJ databases">
        <title>Genome sequence of Methanosarcinaceae archaeon Ag5.</title>
        <authorList>
            <person name="Protasov E."/>
            <person name="Platt K."/>
            <person name="Poehlein A."/>
            <person name="Daniel R."/>
            <person name="Brune A."/>
        </authorList>
    </citation>
    <scope>NUCLEOTIDE SEQUENCE</scope>
    <source>
        <strain evidence="2">Ag5</strain>
    </source>
</reference>
<proteinExistence type="predicted"/>
<evidence type="ECO:0000259" key="1">
    <source>
        <dbReference type="Pfam" id="PF12697"/>
    </source>
</evidence>
<dbReference type="SUPFAM" id="SSF53474">
    <property type="entry name" value="alpha/beta-Hydrolases"/>
    <property type="match status" value="1"/>
</dbReference>
<comment type="caution">
    <text evidence="2">The sequence shown here is derived from an EMBL/GenBank/DDBJ whole genome shotgun (WGS) entry which is preliminary data.</text>
</comment>
<evidence type="ECO:0000313" key="2">
    <source>
        <dbReference type="EMBL" id="MDV0447034.1"/>
    </source>
</evidence>
<dbReference type="InterPro" id="IPR050266">
    <property type="entry name" value="AB_hydrolase_sf"/>
</dbReference>
<keyword evidence="2" id="KW-0575">Peroxidase</keyword>
<dbReference type="PANTHER" id="PTHR43798:SF33">
    <property type="entry name" value="HYDROLASE, PUTATIVE (AFU_ORTHOLOGUE AFUA_2G14860)-RELATED"/>
    <property type="match status" value="1"/>
</dbReference>
<feature type="domain" description="AB hydrolase-1" evidence="1">
    <location>
        <begin position="22"/>
        <end position="232"/>
    </location>
</feature>
<dbReference type="Gene3D" id="3.40.50.1820">
    <property type="entry name" value="alpha/beta hydrolase"/>
    <property type="match status" value="1"/>
</dbReference>
<dbReference type="PANTHER" id="PTHR43798">
    <property type="entry name" value="MONOACYLGLYCEROL LIPASE"/>
    <property type="match status" value="1"/>
</dbReference>
<evidence type="ECO:0000313" key="3">
    <source>
        <dbReference type="Proteomes" id="UP001271789"/>
    </source>
</evidence>
<sequence>MPHLICNDLNMYYEDTGSGEPIIFLHGSLTRGAPTFAAQIQAFQPSNRCICPDLRGHGNTSCTDLCWTSELLADDVIELMNALDLPKAHIVGHSMGADVAMYCAVNYPKRVSSIVSISSAGAVNDSVITYMERFNPESIDMVKYGNLVETIQKEHFAAHGGNWQTLFNQSLANCYTYPDFTDDDFKKITAPFLLIYGSRDAMVKDYEVERLSQNISSFSCRLIEDCGHFPHVASQKCDVVNQMIMDFICQCNSSTQM</sequence>
<organism evidence="2 3">
    <name type="scientific">Methanolapillus africanus</name>
    <dbReference type="NCBI Taxonomy" id="3028297"/>
    <lineage>
        <taxon>Archaea</taxon>
        <taxon>Methanobacteriati</taxon>
        <taxon>Methanobacteriota</taxon>
        <taxon>Stenosarchaea group</taxon>
        <taxon>Methanomicrobia</taxon>
        <taxon>Methanosarcinales</taxon>
        <taxon>Methanosarcinaceae</taxon>
        <taxon>Methanolapillus</taxon>
    </lineage>
</organism>
<dbReference type="InterPro" id="IPR000073">
    <property type="entry name" value="AB_hydrolase_1"/>
</dbReference>
<name>A0AAE4MJE3_9EURY</name>
<dbReference type="PRINTS" id="PR00111">
    <property type="entry name" value="ABHYDROLASE"/>
</dbReference>
<dbReference type="AlphaFoldDB" id="A0AAE4MJE3"/>
<dbReference type="EMBL" id="JAWDKD010000018">
    <property type="protein sequence ID" value="MDV0447034.1"/>
    <property type="molecule type" value="Genomic_DNA"/>
</dbReference>
<gene>
    <name evidence="2" type="primary">bpoC</name>
    <name evidence="2" type="ORF">MsAg5_09060</name>
</gene>
<dbReference type="GO" id="GO:0019806">
    <property type="term" value="F:bromide peroxidase activity"/>
    <property type="evidence" value="ECO:0007669"/>
    <property type="project" value="UniProtKB-EC"/>
</dbReference>
<dbReference type="Proteomes" id="UP001271789">
    <property type="component" value="Unassembled WGS sequence"/>
</dbReference>
<keyword evidence="2" id="KW-0560">Oxidoreductase</keyword>
<dbReference type="InterPro" id="IPR029058">
    <property type="entry name" value="AB_hydrolase_fold"/>
</dbReference>
<accession>A0AAE4MJE3</accession>
<dbReference type="Pfam" id="PF12697">
    <property type="entry name" value="Abhydrolase_6"/>
    <property type="match status" value="1"/>
</dbReference>
<dbReference type="GO" id="GO:0016020">
    <property type="term" value="C:membrane"/>
    <property type="evidence" value="ECO:0007669"/>
    <property type="project" value="TreeGrafter"/>
</dbReference>